<dbReference type="GO" id="GO:0046677">
    <property type="term" value="P:response to antibiotic"/>
    <property type="evidence" value="ECO:0007669"/>
    <property type="project" value="InterPro"/>
</dbReference>
<gene>
    <name evidence="3" type="ORF">A2264_00515</name>
</gene>
<evidence type="ECO:0000256" key="1">
    <source>
        <dbReference type="SAM" id="Phobius"/>
    </source>
</evidence>
<proteinExistence type="predicted"/>
<dbReference type="InterPro" id="IPR045155">
    <property type="entry name" value="Beta-lactam_cat"/>
</dbReference>
<keyword evidence="1" id="KW-0472">Membrane</keyword>
<feature type="domain" description="Beta-lactamase class A catalytic" evidence="2">
    <location>
        <begin position="56"/>
        <end position="261"/>
    </location>
</feature>
<dbReference type="SUPFAM" id="SSF56601">
    <property type="entry name" value="beta-lactamase/transpeptidase-like"/>
    <property type="match status" value="1"/>
</dbReference>
<dbReference type="Pfam" id="PF13354">
    <property type="entry name" value="Beta-lactamase2"/>
    <property type="match status" value="1"/>
</dbReference>
<dbReference type="EMBL" id="MEVT01000008">
    <property type="protein sequence ID" value="OGC63164.1"/>
    <property type="molecule type" value="Genomic_DNA"/>
</dbReference>
<dbReference type="InterPro" id="IPR012338">
    <property type="entry name" value="Beta-lactam/transpept-like"/>
</dbReference>
<dbReference type="PANTHER" id="PTHR35333:SF3">
    <property type="entry name" value="BETA-LACTAMASE-TYPE TRANSPEPTIDASE FOLD CONTAINING PROTEIN"/>
    <property type="match status" value="1"/>
</dbReference>
<dbReference type="AlphaFoldDB" id="A0A1F4W169"/>
<protein>
    <recommendedName>
        <fullName evidence="2">Beta-lactamase class A catalytic domain-containing protein</fullName>
    </recommendedName>
</protein>
<dbReference type="Gene3D" id="3.40.710.10">
    <property type="entry name" value="DD-peptidase/beta-lactamase superfamily"/>
    <property type="match status" value="1"/>
</dbReference>
<keyword evidence="1" id="KW-0812">Transmembrane</keyword>
<name>A0A1F4W169_UNCKA</name>
<dbReference type="GO" id="GO:0030655">
    <property type="term" value="P:beta-lactam antibiotic catabolic process"/>
    <property type="evidence" value="ECO:0007669"/>
    <property type="project" value="InterPro"/>
</dbReference>
<dbReference type="GO" id="GO:0008800">
    <property type="term" value="F:beta-lactamase activity"/>
    <property type="evidence" value="ECO:0007669"/>
    <property type="project" value="InterPro"/>
</dbReference>
<evidence type="ECO:0000259" key="2">
    <source>
        <dbReference type="Pfam" id="PF13354"/>
    </source>
</evidence>
<dbReference type="PANTHER" id="PTHR35333">
    <property type="entry name" value="BETA-LACTAMASE"/>
    <property type="match status" value="1"/>
</dbReference>
<keyword evidence="1" id="KW-1133">Transmembrane helix</keyword>
<evidence type="ECO:0000313" key="3">
    <source>
        <dbReference type="EMBL" id="OGC63164.1"/>
    </source>
</evidence>
<reference evidence="3 4" key="1">
    <citation type="journal article" date="2016" name="Nat. Commun.">
        <title>Thousands of microbial genomes shed light on interconnected biogeochemical processes in an aquifer system.</title>
        <authorList>
            <person name="Anantharaman K."/>
            <person name="Brown C.T."/>
            <person name="Hug L.A."/>
            <person name="Sharon I."/>
            <person name="Castelle C.J."/>
            <person name="Probst A.J."/>
            <person name="Thomas B.C."/>
            <person name="Singh A."/>
            <person name="Wilkins M.J."/>
            <person name="Karaoz U."/>
            <person name="Brodie E.L."/>
            <person name="Williams K.H."/>
            <person name="Hubbard S.S."/>
            <person name="Banfield J.F."/>
        </authorList>
    </citation>
    <scope>NUCLEOTIDE SEQUENCE [LARGE SCALE GENOMIC DNA]</scope>
</reference>
<dbReference type="InterPro" id="IPR000871">
    <property type="entry name" value="Beta-lactam_class-A"/>
</dbReference>
<sequence>MFLFSYIYNTLVLYMNHLLEMLFTLIVLLGSLKGTTNPQSFSELTDNVKGKEGDFGIYIKDLKTQQIYEYNSELLVNGASLFKVPVGVATLKAMELGLVKSGDEVTLEGSDFSSGSGVFNTYPAGSKVLLKDVLSQLIYSSDNTAQQMLMRTIPDWVIKGGFDLNKSLTGKSDFYHRDITSAKEFGIYLEELYFGEYLGVSDRDYLVTLMSKTLFDDRVTPYIGDGLVFAHKIGNDPEGAGWHDCGIVLEPPRTAKAVVCVTSRGVIYQEFLEVCRWIGEFVGTI</sequence>
<accession>A0A1F4W169</accession>
<feature type="transmembrane region" description="Helical" evidence="1">
    <location>
        <begin position="6"/>
        <end position="29"/>
    </location>
</feature>
<comment type="caution">
    <text evidence="3">The sequence shown here is derived from an EMBL/GenBank/DDBJ whole genome shotgun (WGS) entry which is preliminary data.</text>
</comment>
<dbReference type="Proteomes" id="UP000176614">
    <property type="component" value="Unassembled WGS sequence"/>
</dbReference>
<evidence type="ECO:0000313" key="4">
    <source>
        <dbReference type="Proteomes" id="UP000176614"/>
    </source>
</evidence>
<organism evidence="3 4">
    <name type="scientific">candidate division WWE3 bacterium RIFOXYA2_FULL_46_9</name>
    <dbReference type="NCBI Taxonomy" id="1802636"/>
    <lineage>
        <taxon>Bacteria</taxon>
        <taxon>Katanobacteria</taxon>
    </lineage>
</organism>